<dbReference type="EMBL" id="QXUI01000001">
    <property type="protein sequence ID" value="RIM94555.1"/>
    <property type="molecule type" value="Genomic_DNA"/>
</dbReference>
<comment type="caution">
    <text evidence="2">The sequence shown here is derived from an EMBL/GenBank/DDBJ whole genome shotgun (WGS) entry which is preliminary data.</text>
</comment>
<keyword evidence="1" id="KW-0472">Membrane</keyword>
<evidence type="ECO:0000256" key="1">
    <source>
        <dbReference type="SAM" id="Phobius"/>
    </source>
</evidence>
<sequence length="84" mass="9588">MLFFLPNDIVMQKNNDGTTSYTLYKYIAAFITIVIAFVIYILCLLPKVEKGKVTTSYQDSFVIISVQLIMMITSIFIIINAMVH</sequence>
<organism evidence="2 3">
    <name type="scientific">Staphylococcus xylosus</name>
    <dbReference type="NCBI Taxonomy" id="1288"/>
    <lineage>
        <taxon>Bacteria</taxon>
        <taxon>Bacillati</taxon>
        <taxon>Bacillota</taxon>
        <taxon>Bacilli</taxon>
        <taxon>Bacillales</taxon>
        <taxon>Staphylococcaceae</taxon>
        <taxon>Staphylococcus</taxon>
    </lineage>
</organism>
<reference evidence="2 3" key="1">
    <citation type="journal article" date="2016" name="Front. Microbiol.">
        <title>Comprehensive Phylogenetic Analysis of Bovine Non-aureus Staphylococci Species Based on Whole-Genome Sequencing.</title>
        <authorList>
            <person name="Naushad S."/>
            <person name="Barkema H.W."/>
            <person name="Luby C."/>
            <person name="Condas L.A."/>
            <person name="Nobrega D.B."/>
            <person name="Carson D.A."/>
            <person name="De Buck J."/>
        </authorList>
    </citation>
    <scope>NUCLEOTIDE SEQUENCE [LARGE SCALE GENOMIC DNA]</scope>
    <source>
        <strain evidence="2 3">SNUC 1349</strain>
    </source>
</reference>
<dbReference type="AlphaFoldDB" id="A0AAQ0M160"/>
<keyword evidence="1" id="KW-1133">Transmembrane helix</keyword>
<keyword evidence="1" id="KW-0812">Transmembrane</keyword>
<proteinExistence type="predicted"/>
<dbReference type="RefSeq" id="WP_081326029.1">
    <property type="nucleotide sequence ID" value="NZ_CP066726.1"/>
</dbReference>
<dbReference type="Proteomes" id="UP000285579">
    <property type="component" value="Unassembled WGS sequence"/>
</dbReference>
<feature type="transmembrane region" description="Helical" evidence="1">
    <location>
        <begin position="60"/>
        <end position="83"/>
    </location>
</feature>
<name>A0AAQ0M160_STAXY</name>
<evidence type="ECO:0000313" key="3">
    <source>
        <dbReference type="Proteomes" id="UP000285579"/>
    </source>
</evidence>
<accession>A0AAQ0M160</accession>
<feature type="transmembrane region" description="Helical" evidence="1">
    <location>
        <begin position="26"/>
        <end position="48"/>
    </location>
</feature>
<gene>
    <name evidence="2" type="ORF">BU104_02410</name>
</gene>
<evidence type="ECO:0000313" key="2">
    <source>
        <dbReference type="EMBL" id="RIM94555.1"/>
    </source>
</evidence>
<protein>
    <submittedName>
        <fullName evidence="2">Uncharacterized protein</fullName>
    </submittedName>
</protein>